<dbReference type="AlphaFoldDB" id="A0A9D0Z7V0"/>
<evidence type="ECO:0000256" key="6">
    <source>
        <dbReference type="ARBA" id="ARBA00038091"/>
    </source>
</evidence>
<comment type="subcellular location">
    <subcellularLocation>
        <location evidence="1">Cytoplasm</location>
    </subcellularLocation>
</comment>
<name>A0A9D0Z7V0_9FIRM</name>
<evidence type="ECO:0000259" key="8">
    <source>
        <dbReference type="Pfam" id="PF17785"/>
    </source>
</evidence>
<keyword evidence="3 9" id="KW-0489">Methyltransferase</keyword>
<keyword evidence="4" id="KW-0808">Transferase</keyword>
<feature type="domain" description="S-adenosylmethionine-dependent methyltransferase" evidence="7">
    <location>
        <begin position="183"/>
        <end position="352"/>
    </location>
</feature>
<evidence type="ECO:0000259" key="7">
    <source>
        <dbReference type="Pfam" id="PF10672"/>
    </source>
</evidence>
<dbReference type="InterPro" id="IPR041532">
    <property type="entry name" value="RlmI-like_PUA"/>
</dbReference>
<dbReference type="Pfam" id="PF17785">
    <property type="entry name" value="PUA_3"/>
    <property type="match status" value="1"/>
</dbReference>
<evidence type="ECO:0000256" key="1">
    <source>
        <dbReference type="ARBA" id="ARBA00004496"/>
    </source>
</evidence>
<gene>
    <name evidence="9" type="ORF">IAA67_09065</name>
</gene>
<accession>A0A9D0Z7V0</accession>
<reference evidence="9" key="1">
    <citation type="submission" date="2020-10" db="EMBL/GenBank/DDBJ databases">
        <authorList>
            <person name="Gilroy R."/>
        </authorList>
    </citation>
    <scope>NUCLEOTIDE SEQUENCE</scope>
    <source>
        <strain evidence="9">ChiSjej2B20-13462</strain>
    </source>
</reference>
<evidence type="ECO:0000256" key="5">
    <source>
        <dbReference type="ARBA" id="ARBA00022691"/>
    </source>
</evidence>
<proteinExistence type="inferred from homology"/>
<dbReference type="PROSITE" id="PS50890">
    <property type="entry name" value="PUA"/>
    <property type="match status" value="1"/>
</dbReference>
<reference evidence="9" key="2">
    <citation type="journal article" date="2021" name="PeerJ">
        <title>Extensive microbial diversity within the chicken gut microbiome revealed by metagenomics and culture.</title>
        <authorList>
            <person name="Gilroy R."/>
            <person name="Ravi A."/>
            <person name="Getino M."/>
            <person name="Pursley I."/>
            <person name="Horton D.L."/>
            <person name="Alikhan N.F."/>
            <person name="Baker D."/>
            <person name="Gharbi K."/>
            <person name="Hall N."/>
            <person name="Watson M."/>
            <person name="Adriaenssens E.M."/>
            <person name="Foster-Nyarko E."/>
            <person name="Jarju S."/>
            <person name="Secka A."/>
            <person name="Antonio M."/>
            <person name="Oren A."/>
            <person name="Chaudhuri R.R."/>
            <person name="La Ragione R."/>
            <person name="Hildebrand F."/>
            <person name="Pallen M.J."/>
        </authorList>
    </citation>
    <scope>NUCLEOTIDE SEQUENCE</scope>
    <source>
        <strain evidence="9">ChiSjej2B20-13462</strain>
    </source>
</reference>
<dbReference type="EMBL" id="DVFN01000130">
    <property type="protein sequence ID" value="HIQ70465.1"/>
    <property type="molecule type" value="Genomic_DNA"/>
</dbReference>
<keyword evidence="2" id="KW-0963">Cytoplasm</keyword>
<evidence type="ECO:0000256" key="4">
    <source>
        <dbReference type="ARBA" id="ARBA00022679"/>
    </source>
</evidence>
<evidence type="ECO:0000313" key="9">
    <source>
        <dbReference type="EMBL" id="HIQ70465.1"/>
    </source>
</evidence>
<dbReference type="InterPro" id="IPR015947">
    <property type="entry name" value="PUA-like_sf"/>
</dbReference>
<dbReference type="Gene3D" id="3.40.50.150">
    <property type="entry name" value="Vaccinia Virus protein VP39"/>
    <property type="match status" value="1"/>
</dbReference>
<dbReference type="PANTHER" id="PTHR42873:SF1">
    <property type="entry name" value="S-ADENOSYLMETHIONINE-DEPENDENT METHYLTRANSFERASE DOMAIN-CONTAINING PROTEIN"/>
    <property type="match status" value="1"/>
</dbReference>
<dbReference type="Pfam" id="PF10672">
    <property type="entry name" value="Methyltrans_SAM"/>
    <property type="match status" value="1"/>
</dbReference>
<comment type="caution">
    <text evidence="9">The sequence shown here is derived from an EMBL/GenBank/DDBJ whole genome shotgun (WGS) entry which is preliminary data.</text>
</comment>
<dbReference type="GO" id="GO:0032259">
    <property type="term" value="P:methylation"/>
    <property type="evidence" value="ECO:0007669"/>
    <property type="project" value="UniProtKB-KW"/>
</dbReference>
<dbReference type="GO" id="GO:0005737">
    <property type="term" value="C:cytoplasm"/>
    <property type="evidence" value="ECO:0007669"/>
    <property type="project" value="UniProtKB-SubCell"/>
</dbReference>
<dbReference type="CDD" id="cd11572">
    <property type="entry name" value="RlmI_M_like"/>
    <property type="match status" value="1"/>
</dbReference>
<dbReference type="Proteomes" id="UP000886874">
    <property type="component" value="Unassembled WGS sequence"/>
</dbReference>
<feature type="domain" description="RlmI-like PUA" evidence="8">
    <location>
        <begin position="7"/>
        <end position="69"/>
    </location>
</feature>
<comment type="similarity">
    <text evidence="6">Belongs to the methyltransferase superfamily. RlmI family.</text>
</comment>
<dbReference type="GO" id="GO:0008168">
    <property type="term" value="F:methyltransferase activity"/>
    <property type="evidence" value="ECO:0007669"/>
    <property type="project" value="UniProtKB-KW"/>
</dbReference>
<dbReference type="InterPro" id="IPR036974">
    <property type="entry name" value="PUA_sf"/>
</dbReference>
<dbReference type="InterPro" id="IPR019614">
    <property type="entry name" value="SAM-dep_methyl-trfase"/>
</dbReference>
<dbReference type="PANTHER" id="PTHR42873">
    <property type="entry name" value="RIBOSOMAL RNA LARGE SUBUNIT METHYLTRANSFERASE"/>
    <property type="match status" value="1"/>
</dbReference>
<evidence type="ECO:0000313" key="10">
    <source>
        <dbReference type="Proteomes" id="UP000886874"/>
    </source>
</evidence>
<dbReference type="InterPro" id="IPR029063">
    <property type="entry name" value="SAM-dependent_MTases_sf"/>
</dbReference>
<dbReference type="SUPFAM" id="SSF53335">
    <property type="entry name" value="S-adenosyl-L-methionine-dependent methyltransferases"/>
    <property type="match status" value="1"/>
</dbReference>
<sequence>MEYGKVCLRRGEETDLRRGGFWIYDNEIDWYDDICPAGGIVDVIDSRRQFVARGYFNPRSKITVRVLTRDPDEVIDAAFFRRRIEAAWAFRRQLGFSDACRVVFGESDGLPGLTVDKFGDYLSFQIVSLGMEQWKDAIVETLIDLFHPAAICERGDVPVREKEGLPQAAQVIYGTLPELVRLREHDAWLYADLLHGQKTGHFLDQQENRGRLKPYAPGRTVLDLCCHSGGFGIHAALYGAQSVECVDVSEEALALVRKNAAENGVQVTTTCANVFDLVKAYDEAGRRFGLVICDPPAFAKSRKALEAAYRGYKELNLRCLRLTEPGGFLVTCSCSQFMTPPLFEKMLTEAAGDVGRPIRLIETLIQSRDHPACLTAEHALYLKGLIVQVL</sequence>
<protein>
    <submittedName>
        <fullName evidence="9">Class I SAM-dependent rRNA methyltransferase</fullName>
    </submittedName>
</protein>
<dbReference type="SUPFAM" id="SSF88697">
    <property type="entry name" value="PUA domain-like"/>
    <property type="match status" value="1"/>
</dbReference>
<dbReference type="Gene3D" id="2.30.130.10">
    <property type="entry name" value="PUA domain"/>
    <property type="match status" value="1"/>
</dbReference>
<dbReference type="CDD" id="cd21153">
    <property type="entry name" value="PUA_RlmI"/>
    <property type="match status" value="1"/>
</dbReference>
<dbReference type="GO" id="GO:0003723">
    <property type="term" value="F:RNA binding"/>
    <property type="evidence" value="ECO:0007669"/>
    <property type="project" value="InterPro"/>
</dbReference>
<dbReference type="CDD" id="cd02440">
    <property type="entry name" value="AdoMet_MTases"/>
    <property type="match status" value="1"/>
</dbReference>
<organism evidence="9 10">
    <name type="scientific">Candidatus Avoscillospira stercorigallinarum</name>
    <dbReference type="NCBI Taxonomy" id="2840708"/>
    <lineage>
        <taxon>Bacteria</taxon>
        <taxon>Bacillati</taxon>
        <taxon>Bacillota</taxon>
        <taxon>Clostridia</taxon>
        <taxon>Eubacteriales</taxon>
        <taxon>Oscillospiraceae</taxon>
        <taxon>Oscillospiraceae incertae sedis</taxon>
        <taxon>Candidatus Avoscillospira</taxon>
    </lineage>
</organism>
<keyword evidence="5" id="KW-0949">S-adenosyl-L-methionine</keyword>
<evidence type="ECO:0000256" key="2">
    <source>
        <dbReference type="ARBA" id="ARBA00022490"/>
    </source>
</evidence>
<evidence type="ECO:0000256" key="3">
    <source>
        <dbReference type="ARBA" id="ARBA00022603"/>
    </source>
</evidence>
<dbReference type="Gene3D" id="3.30.750.80">
    <property type="entry name" value="RNA methyltransferase domain (HRMD) like"/>
    <property type="match status" value="1"/>
</dbReference>